<dbReference type="EMBL" id="JYDH01000698">
    <property type="protein sequence ID" value="KRY25846.1"/>
    <property type="molecule type" value="Genomic_DNA"/>
</dbReference>
<dbReference type="Proteomes" id="UP000054776">
    <property type="component" value="Unassembled WGS sequence"/>
</dbReference>
<dbReference type="AlphaFoldDB" id="A0A0V1AM06"/>
<evidence type="ECO:0000313" key="1">
    <source>
        <dbReference type="EMBL" id="KRY25846.1"/>
    </source>
</evidence>
<gene>
    <name evidence="1" type="ORF">T01_14616</name>
</gene>
<protein>
    <submittedName>
        <fullName evidence="1">Uncharacterized protein</fullName>
    </submittedName>
</protein>
<dbReference type="InParanoid" id="A0A0V1AM06"/>
<accession>A0A0V1AM06</accession>
<keyword evidence="2" id="KW-1185">Reference proteome</keyword>
<reference evidence="1 2" key="1">
    <citation type="submission" date="2015-01" db="EMBL/GenBank/DDBJ databases">
        <title>Evolution of Trichinella species and genotypes.</title>
        <authorList>
            <person name="Korhonen P.K."/>
            <person name="Edoardo P."/>
            <person name="Giuseppe L.R."/>
            <person name="Gasser R.B."/>
        </authorList>
    </citation>
    <scope>NUCLEOTIDE SEQUENCE [LARGE SCALE GENOMIC DNA]</scope>
    <source>
        <strain evidence="1">ISS3</strain>
    </source>
</reference>
<comment type="caution">
    <text evidence="1">The sequence shown here is derived from an EMBL/GenBank/DDBJ whole genome shotgun (WGS) entry which is preliminary data.</text>
</comment>
<evidence type="ECO:0000313" key="2">
    <source>
        <dbReference type="Proteomes" id="UP000054776"/>
    </source>
</evidence>
<proteinExistence type="predicted"/>
<sequence>MPFTADAYSISGVVADFHPRTQRALADGAYLLPTRLHVSI</sequence>
<organism evidence="1 2">
    <name type="scientific">Trichinella spiralis</name>
    <name type="common">Trichina worm</name>
    <dbReference type="NCBI Taxonomy" id="6334"/>
    <lineage>
        <taxon>Eukaryota</taxon>
        <taxon>Metazoa</taxon>
        <taxon>Ecdysozoa</taxon>
        <taxon>Nematoda</taxon>
        <taxon>Enoplea</taxon>
        <taxon>Dorylaimia</taxon>
        <taxon>Trichinellida</taxon>
        <taxon>Trichinellidae</taxon>
        <taxon>Trichinella</taxon>
    </lineage>
</organism>
<name>A0A0V1AM06_TRISP</name>